<reference evidence="3" key="2">
    <citation type="journal article" date="2021" name="PeerJ">
        <title>Extensive microbial diversity within the chicken gut microbiome revealed by metagenomics and culture.</title>
        <authorList>
            <person name="Gilroy R."/>
            <person name="Ravi A."/>
            <person name="Getino M."/>
            <person name="Pursley I."/>
            <person name="Horton D.L."/>
            <person name="Alikhan N.F."/>
            <person name="Baker D."/>
            <person name="Gharbi K."/>
            <person name="Hall N."/>
            <person name="Watson M."/>
            <person name="Adriaenssens E.M."/>
            <person name="Foster-Nyarko E."/>
            <person name="Jarju S."/>
            <person name="Secka A."/>
            <person name="Antonio M."/>
            <person name="Oren A."/>
            <person name="Chaudhuri R.R."/>
            <person name="La Ragione R."/>
            <person name="Hildebrand F."/>
            <person name="Pallen M.J."/>
        </authorList>
    </citation>
    <scope>NUCLEOTIDE SEQUENCE</scope>
    <source>
        <strain evidence="3">ChiBcolR7-354</strain>
    </source>
</reference>
<evidence type="ECO:0000313" key="3">
    <source>
        <dbReference type="EMBL" id="HIQ79362.1"/>
    </source>
</evidence>
<dbReference type="AlphaFoldDB" id="A0A9D0ZEV4"/>
<comment type="caution">
    <text evidence="3">The sequence shown here is derived from an EMBL/GenBank/DDBJ whole genome shotgun (WGS) entry which is preliminary data.</text>
</comment>
<proteinExistence type="predicted"/>
<reference evidence="3" key="1">
    <citation type="submission" date="2020-10" db="EMBL/GenBank/DDBJ databases">
        <authorList>
            <person name="Gilroy R."/>
        </authorList>
    </citation>
    <scope>NUCLEOTIDE SEQUENCE</scope>
    <source>
        <strain evidence="3">ChiBcolR7-354</strain>
    </source>
</reference>
<dbReference type="Proteomes" id="UP000824262">
    <property type="component" value="Unassembled WGS sequence"/>
</dbReference>
<accession>A0A9D0ZEV4</accession>
<dbReference type="InterPro" id="IPR008278">
    <property type="entry name" value="4-PPantetheinyl_Trfase_dom"/>
</dbReference>
<dbReference type="SUPFAM" id="SSF56214">
    <property type="entry name" value="4'-phosphopantetheinyl transferase"/>
    <property type="match status" value="2"/>
</dbReference>
<dbReference type="Pfam" id="PF01648">
    <property type="entry name" value="ACPS"/>
    <property type="match status" value="1"/>
</dbReference>
<dbReference type="EMBL" id="DVGA01000099">
    <property type="protein sequence ID" value="HIQ79362.1"/>
    <property type="molecule type" value="Genomic_DNA"/>
</dbReference>
<dbReference type="GO" id="GO:0000287">
    <property type="term" value="F:magnesium ion binding"/>
    <property type="evidence" value="ECO:0007669"/>
    <property type="project" value="InterPro"/>
</dbReference>
<organism evidence="3 4">
    <name type="scientific">Candidatus Scatomorpha intestinavium</name>
    <dbReference type="NCBI Taxonomy" id="2840922"/>
    <lineage>
        <taxon>Bacteria</taxon>
        <taxon>Bacillati</taxon>
        <taxon>Bacillota</taxon>
        <taxon>Clostridia</taxon>
        <taxon>Eubacteriales</taxon>
        <taxon>Candidatus Scatomorpha</taxon>
    </lineage>
</organism>
<dbReference type="InterPro" id="IPR037143">
    <property type="entry name" value="4-PPantetheinyl_Trfase_dom_sf"/>
</dbReference>
<gene>
    <name evidence="3" type="ORF">IAB77_08920</name>
</gene>
<dbReference type="Gene3D" id="3.90.470.20">
    <property type="entry name" value="4'-phosphopantetheinyl transferase domain"/>
    <property type="match status" value="1"/>
</dbReference>
<evidence type="ECO:0000259" key="2">
    <source>
        <dbReference type="Pfam" id="PF01648"/>
    </source>
</evidence>
<evidence type="ECO:0000256" key="1">
    <source>
        <dbReference type="ARBA" id="ARBA00022679"/>
    </source>
</evidence>
<keyword evidence="1 3" id="KW-0808">Transferase</keyword>
<name>A0A9D0ZEV4_9FIRM</name>
<dbReference type="GO" id="GO:0008897">
    <property type="term" value="F:holo-[acyl-carrier-protein] synthase activity"/>
    <property type="evidence" value="ECO:0007669"/>
    <property type="project" value="InterPro"/>
</dbReference>
<sequence>MEMLICCADIRGLDASRARLSGRKNTAGSAFARSLLLFAAGEYWGLGRLPEVAYSPSGKPYFPEEPGKYFSLSHTLTHVLAAVADVPVGADIETARPKGDGFWERLMDEEERRDFRPFELWCLRESCYKLLDGGSLRSRRFRRGAAGIIAPEAGVLCRSYGPVQGCFAAACALGEEPPEELVMVPPGEICS</sequence>
<protein>
    <submittedName>
        <fullName evidence="3">4'-phosphopantetheinyl transferase superfamily protein</fullName>
    </submittedName>
</protein>
<feature type="domain" description="4'-phosphopantetheinyl transferase" evidence="2">
    <location>
        <begin position="87"/>
        <end position="141"/>
    </location>
</feature>
<evidence type="ECO:0000313" key="4">
    <source>
        <dbReference type="Proteomes" id="UP000824262"/>
    </source>
</evidence>